<name>A0A1Y6AFZ4_9BACI</name>
<accession>A0A1Y6AFZ4</accession>
<evidence type="ECO:0000313" key="7">
    <source>
        <dbReference type="Proteomes" id="UP000194439"/>
    </source>
</evidence>
<dbReference type="Pfam" id="PF21360">
    <property type="entry name" value="PylC-like_N"/>
    <property type="match status" value="1"/>
</dbReference>
<dbReference type="InterPro" id="IPR048764">
    <property type="entry name" value="PylC_N"/>
</dbReference>
<dbReference type="AlphaFoldDB" id="A0A1Y6AFZ4"/>
<dbReference type="Pfam" id="PF02655">
    <property type="entry name" value="ATP-grasp_3"/>
    <property type="match status" value="1"/>
</dbReference>
<dbReference type="InterPro" id="IPR003806">
    <property type="entry name" value="ATP-grasp_PylC-type"/>
</dbReference>
<dbReference type="GO" id="GO:0046872">
    <property type="term" value="F:metal ion binding"/>
    <property type="evidence" value="ECO:0007669"/>
    <property type="project" value="InterPro"/>
</dbReference>
<keyword evidence="1" id="KW-0436">Ligase</keyword>
<protein>
    <submittedName>
        <fullName evidence="6">Carbamoyl phosphate synthase-like protein</fullName>
    </submittedName>
</protein>
<evidence type="ECO:0000256" key="4">
    <source>
        <dbReference type="PROSITE-ProRule" id="PRU00409"/>
    </source>
</evidence>
<dbReference type="InterPro" id="IPR052032">
    <property type="entry name" value="ATP-dep_AA_Ligase"/>
</dbReference>
<sequence>MVATQLCQFLKGVLNMMKNNMNILFTSSGRRVSLIKKFKEVFEKEKMNGNIITADLKETAPTVHFSDKHFIVPRVIEENYIEELLQICQKENIGLVIPLIDTELILLAENKRIFKELDVKVLVSGKELNEIANNKVNTYNFFTSHNIPTPKVYSDEEIERKEYQFPLLIKPYDGSSSKGVTKIMNEKELEFFKEYIPNAMIQEYVSGEEYTIDVMVDFYGNIKTIVPRLRIETRAGEVSKGMTKKDIEIITAAETVIKALPNPIGCITLQCFKKEDGQITFIEINPRFGGGIPLSIEAGANFPLWTIEMCEGEMFTEQDFNWREDLTMLRYDEAVFTEST</sequence>
<dbReference type="InterPro" id="IPR013815">
    <property type="entry name" value="ATP_grasp_subdomain_1"/>
</dbReference>
<dbReference type="PROSITE" id="PS50975">
    <property type="entry name" value="ATP_GRASP"/>
    <property type="match status" value="1"/>
</dbReference>
<evidence type="ECO:0000256" key="1">
    <source>
        <dbReference type="ARBA" id="ARBA00022598"/>
    </source>
</evidence>
<keyword evidence="2 4" id="KW-0547">Nucleotide-binding</keyword>
<dbReference type="Gene3D" id="3.30.470.20">
    <property type="entry name" value="ATP-grasp fold, B domain"/>
    <property type="match status" value="1"/>
</dbReference>
<dbReference type="PANTHER" id="PTHR43585">
    <property type="entry name" value="FUMIPYRROLE BIOSYNTHESIS PROTEIN C"/>
    <property type="match status" value="1"/>
</dbReference>
<gene>
    <name evidence="6" type="ORF">BACERE00185_04163</name>
</gene>
<dbReference type="GO" id="GO:0005524">
    <property type="term" value="F:ATP binding"/>
    <property type="evidence" value="ECO:0007669"/>
    <property type="project" value="UniProtKB-UniRule"/>
</dbReference>
<organism evidence="6 7">
    <name type="scientific">Bacillus mobilis</name>
    <dbReference type="NCBI Taxonomy" id="2026190"/>
    <lineage>
        <taxon>Bacteria</taxon>
        <taxon>Bacillati</taxon>
        <taxon>Bacillota</taxon>
        <taxon>Bacilli</taxon>
        <taxon>Bacillales</taxon>
        <taxon>Bacillaceae</taxon>
        <taxon>Bacillus</taxon>
        <taxon>Bacillus cereus group</taxon>
    </lineage>
</organism>
<evidence type="ECO:0000256" key="2">
    <source>
        <dbReference type="ARBA" id="ARBA00022741"/>
    </source>
</evidence>
<dbReference type="InterPro" id="IPR011761">
    <property type="entry name" value="ATP-grasp"/>
</dbReference>
<keyword evidence="3 4" id="KW-0067">ATP-binding</keyword>
<dbReference type="EMBL" id="FWZD01000067">
    <property type="protein sequence ID" value="SME32180.1"/>
    <property type="molecule type" value="Genomic_DNA"/>
</dbReference>
<dbReference type="PANTHER" id="PTHR43585:SF2">
    <property type="entry name" value="ATP-GRASP ENZYME FSQD"/>
    <property type="match status" value="1"/>
</dbReference>
<evidence type="ECO:0000256" key="3">
    <source>
        <dbReference type="ARBA" id="ARBA00022840"/>
    </source>
</evidence>
<evidence type="ECO:0000259" key="5">
    <source>
        <dbReference type="PROSITE" id="PS50975"/>
    </source>
</evidence>
<proteinExistence type="predicted"/>
<reference evidence="7" key="1">
    <citation type="submission" date="2017-04" db="EMBL/GenBank/DDBJ databases">
        <authorList>
            <person name="Criscuolo A."/>
        </authorList>
    </citation>
    <scope>NUCLEOTIDE SEQUENCE [LARGE SCALE GENOMIC DNA]</scope>
</reference>
<dbReference type="Gene3D" id="3.30.1490.20">
    <property type="entry name" value="ATP-grasp fold, A domain"/>
    <property type="match status" value="1"/>
</dbReference>
<dbReference type="Proteomes" id="UP000194439">
    <property type="component" value="Unassembled WGS sequence"/>
</dbReference>
<evidence type="ECO:0000313" key="6">
    <source>
        <dbReference type="EMBL" id="SME32180.1"/>
    </source>
</evidence>
<feature type="domain" description="ATP-grasp" evidence="5">
    <location>
        <begin position="139"/>
        <end position="311"/>
    </location>
</feature>
<dbReference type="Gene3D" id="3.40.50.20">
    <property type="match status" value="1"/>
</dbReference>
<dbReference type="GO" id="GO:0016874">
    <property type="term" value="F:ligase activity"/>
    <property type="evidence" value="ECO:0007669"/>
    <property type="project" value="UniProtKB-KW"/>
</dbReference>
<dbReference type="SUPFAM" id="SSF56059">
    <property type="entry name" value="Glutathione synthetase ATP-binding domain-like"/>
    <property type="match status" value="1"/>
</dbReference>